<evidence type="ECO:0000259" key="1">
    <source>
        <dbReference type="Pfam" id="PF25339"/>
    </source>
</evidence>
<dbReference type="Pfam" id="PF25339">
    <property type="entry name" value="C2_C2CD3_N"/>
    <property type="match status" value="1"/>
</dbReference>
<organism evidence="2">
    <name type="scientific">Tortanus dextrilobatus</name>
    <dbReference type="NCBI Taxonomy" id="207953"/>
    <lineage>
        <taxon>Eukaryota</taxon>
        <taxon>Metazoa</taxon>
        <taxon>Ecdysozoa</taxon>
        <taxon>Arthropoda</taxon>
        <taxon>Crustacea</taxon>
        <taxon>Multicrustacea</taxon>
        <taxon>Hexanauplia</taxon>
        <taxon>Copepoda</taxon>
        <taxon>Calanoida</taxon>
        <taxon>Tortanidae</taxon>
        <taxon>Tortanus</taxon>
    </lineage>
</organism>
<feature type="non-terminal residue" evidence="2">
    <location>
        <position position="168"/>
    </location>
</feature>
<dbReference type="PANTHER" id="PTHR21254">
    <property type="entry name" value="C2 DOMAIN-CONTAINING PROTEIN 3"/>
    <property type="match status" value="1"/>
</dbReference>
<dbReference type="GO" id="GO:0071539">
    <property type="term" value="P:protein localization to centrosome"/>
    <property type="evidence" value="ECO:0007669"/>
    <property type="project" value="TreeGrafter"/>
</dbReference>
<dbReference type="AlphaFoldDB" id="A0A0U2UED1"/>
<sequence length="168" mass="19169">MVETKNPTLPPGLDGEVRYRLLLTIDEIFWLDIPQQIQISVEWWGQDGQEVRTFTPVDVKNFTKSKIGVVHFVQYDIKTSLSKFESYLKDAKPLKLDVLSPEGIPIGFSLIQNLESFLDSSEGFEGYYPIICLNTRETIANIRVHMKIEPADEPPLHQPIKPRVTLAS</sequence>
<name>A0A0U2UED1_9MAXI</name>
<dbReference type="InterPro" id="IPR057537">
    <property type="entry name" value="C2_C2CD3_N"/>
</dbReference>
<protein>
    <submittedName>
        <fullName evidence="2">C2 domain-containing protein 3-like protein</fullName>
    </submittedName>
</protein>
<dbReference type="GO" id="GO:0061511">
    <property type="term" value="P:centriole elongation"/>
    <property type="evidence" value="ECO:0007669"/>
    <property type="project" value="TreeGrafter"/>
</dbReference>
<dbReference type="GO" id="GO:0060271">
    <property type="term" value="P:cilium assembly"/>
    <property type="evidence" value="ECO:0007669"/>
    <property type="project" value="TreeGrafter"/>
</dbReference>
<dbReference type="GO" id="GO:0005814">
    <property type="term" value="C:centriole"/>
    <property type="evidence" value="ECO:0007669"/>
    <property type="project" value="TreeGrafter"/>
</dbReference>
<proteinExistence type="evidence at transcript level"/>
<accession>A0A0U2UED1</accession>
<dbReference type="EMBL" id="KT754209">
    <property type="protein sequence ID" value="ALS04043.1"/>
    <property type="molecule type" value="mRNA"/>
</dbReference>
<dbReference type="PANTHER" id="PTHR21254:SF1">
    <property type="entry name" value="C2 DOMAIN-CONTAINING PROTEIN 3"/>
    <property type="match status" value="1"/>
</dbReference>
<evidence type="ECO:0000313" key="2">
    <source>
        <dbReference type="EMBL" id="ALS04043.1"/>
    </source>
</evidence>
<feature type="domain" description="C2CD3 N-terminal C2" evidence="1">
    <location>
        <begin position="8"/>
        <end position="150"/>
    </location>
</feature>
<dbReference type="GO" id="GO:0034451">
    <property type="term" value="C:centriolar satellite"/>
    <property type="evidence" value="ECO:0007669"/>
    <property type="project" value="TreeGrafter"/>
</dbReference>
<reference evidence="2" key="1">
    <citation type="journal article" date="2015" name="Sci. Rep.">
        <title>Spliced leader RNA trans-splicing discovered in copepods.</title>
        <authorList>
            <person name="Yang F."/>
            <person name="Xu D."/>
            <person name="Zhuang Y."/>
            <person name="Yi X."/>
            <person name="Huang Y."/>
            <person name="Chen H."/>
            <person name="Lin S."/>
            <person name="Campbell D.A."/>
            <person name="Sturm N.R."/>
            <person name="Liu G."/>
            <person name="Zhang H."/>
        </authorList>
    </citation>
    <scope>NUCLEOTIDE SEQUENCE</scope>
</reference>